<organism evidence="3 4">
    <name type="scientific">Spirosoma terrae</name>
    <dbReference type="NCBI Taxonomy" id="1968276"/>
    <lineage>
        <taxon>Bacteria</taxon>
        <taxon>Pseudomonadati</taxon>
        <taxon>Bacteroidota</taxon>
        <taxon>Cytophagia</taxon>
        <taxon>Cytophagales</taxon>
        <taxon>Cytophagaceae</taxon>
        <taxon>Spirosoma</taxon>
    </lineage>
</organism>
<dbReference type="Gene3D" id="3.30.530.80">
    <property type="match status" value="1"/>
</dbReference>
<proteinExistence type="predicted"/>
<dbReference type="Proteomes" id="UP000474175">
    <property type="component" value="Unassembled WGS sequence"/>
</dbReference>
<evidence type="ECO:0000313" key="3">
    <source>
        <dbReference type="EMBL" id="NDU97426.1"/>
    </source>
</evidence>
<feature type="chain" id="PRO_5026995443" evidence="2">
    <location>
        <begin position="18"/>
        <end position="182"/>
    </location>
</feature>
<dbReference type="RefSeq" id="WP_163952857.1">
    <property type="nucleotide sequence ID" value="NZ_JAAFZH010000011.1"/>
</dbReference>
<dbReference type="AlphaFoldDB" id="A0A6L9LA84"/>
<feature type="coiled-coil region" evidence="1">
    <location>
        <begin position="141"/>
        <end position="168"/>
    </location>
</feature>
<keyword evidence="4" id="KW-1185">Reference proteome</keyword>
<feature type="signal peptide" evidence="2">
    <location>
        <begin position="1"/>
        <end position="17"/>
    </location>
</feature>
<evidence type="ECO:0000313" key="4">
    <source>
        <dbReference type="Proteomes" id="UP000474175"/>
    </source>
</evidence>
<protein>
    <submittedName>
        <fullName evidence="3">DUF4468 domain-containing protein</fullName>
    </submittedName>
</protein>
<keyword evidence="1" id="KW-0175">Coiled coil</keyword>
<sequence length="182" mass="20755">MKVLLPFFLLLSVQLLAQVTLPTNELGQVQYQEIVRLPDATRPTRQVATQLRSWVDQQYPNEGDAEKHYDQENNVVFAKSVFLIDGQTVRYTLTLEAKFGRYRVTLTDLITEAKGLSLPVQATSPTADEMSRMADNKTKSTNVIQQAVKQQEDLYRQLNKECRATLANLKEYMISLAEKKSN</sequence>
<name>A0A6L9LA84_9BACT</name>
<keyword evidence="2" id="KW-0732">Signal</keyword>
<comment type="caution">
    <text evidence="3">The sequence shown here is derived from an EMBL/GenBank/DDBJ whole genome shotgun (WGS) entry which is preliminary data.</text>
</comment>
<evidence type="ECO:0000256" key="1">
    <source>
        <dbReference type="SAM" id="Coils"/>
    </source>
</evidence>
<accession>A0A6L9LA84</accession>
<gene>
    <name evidence="3" type="ORF">GK108_21260</name>
</gene>
<evidence type="ECO:0000256" key="2">
    <source>
        <dbReference type="SAM" id="SignalP"/>
    </source>
</evidence>
<dbReference type="EMBL" id="JAAFZH010000011">
    <property type="protein sequence ID" value="NDU97426.1"/>
    <property type="molecule type" value="Genomic_DNA"/>
</dbReference>
<reference evidence="3 4" key="1">
    <citation type="submission" date="2020-02" db="EMBL/GenBank/DDBJ databases">
        <title>Draft genome sequence of two Spirosoma agri KCTC 52727 and Spirosoma terrae KCTC 52035.</title>
        <authorList>
            <person name="Rojas J."/>
            <person name="Ambika Manirajan B."/>
            <person name="Suarez C."/>
            <person name="Ratering S."/>
            <person name="Schnell S."/>
        </authorList>
    </citation>
    <scope>NUCLEOTIDE SEQUENCE [LARGE SCALE GENOMIC DNA]</scope>
    <source>
        <strain evidence="3 4">KCTC 52035</strain>
    </source>
</reference>